<sequence length="230" mass="24371">MRQFNTPPEWPDPPTPDWRPARRWQPPESWPAAPDRWVFWVDEHGRAVRGPIGRYGGPRRLTSLAIVVVPTALMALVLLNPFSGGDSTDTAPDFLPSRSTTAPATPAEQSETPAQAERTPTSTTPQIGSSTPAGPPTTTTIATTTATTTPTTTPTEVGQRSVPPTTEAPTTTLPTTPQSPRTTPTRATVVYNSCAEVRAAGKAPLHRGDPGYSAALDRNGDGVACERGNS</sequence>
<keyword evidence="4" id="KW-1185">Reference proteome</keyword>
<dbReference type="RefSeq" id="WP_238159712.1">
    <property type="nucleotide sequence ID" value="NZ_SODP01000001.1"/>
</dbReference>
<dbReference type="SMART" id="SM00894">
    <property type="entry name" value="Excalibur"/>
    <property type="match status" value="1"/>
</dbReference>
<dbReference type="Pfam" id="PF05901">
    <property type="entry name" value="Excalibur"/>
    <property type="match status" value="1"/>
</dbReference>
<dbReference type="AlphaFoldDB" id="A0A4R8CN88"/>
<protein>
    <submittedName>
        <fullName evidence="3">Excalibur calcium-binding domain-containing protein</fullName>
    </submittedName>
</protein>
<evidence type="ECO:0000259" key="2">
    <source>
        <dbReference type="SMART" id="SM00894"/>
    </source>
</evidence>
<feature type="domain" description="Excalibur calcium-binding" evidence="2">
    <location>
        <begin position="190"/>
        <end position="226"/>
    </location>
</feature>
<feature type="compositionally biased region" description="Pro residues" evidence="1">
    <location>
        <begin position="8"/>
        <end position="17"/>
    </location>
</feature>
<feature type="compositionally biased region" description="Low complexity" evidence="1">
    <location>
        <begin position="163"/>
        <end position="185"/>
    </location>
</feature>
<dbReference type="Proteomes" id="UP000295146">
    <property type="component" value="Unassembled WGS sequence"/>
</dbReference>
<gene>
    <name evidence="3" type="ORF">EV653_2736</name>
</gene>
<accession>A0A4R8CN88</accession>
<proteinExistence type="predicted"/>
<comment type="caution">
    <text evidence="3">The sequence shown here is derived from an EMBL/GenBank/DDBJ whole genome shotgun (WGS) entry which is preliminary data.</text>
</comment>
<feature type="compositionally biased region" description="Polar residues" evidence="1">
    <location>
        <begin position="97"/>
        <end position="130"/>
    </location>
</feature>
<name>A0A4R8CN88_9ACTN</name>
<evidence type="ECO:0000313" key="3">
    <source>
        <dbReference type="EMBL" id="TDW77566.1"/>
    </source>
</evidence>
<reference evidence="3 4" key="1">
    <citation type="submission" date="2019-03" db="EMBL/GenBank/DDBJ databases">
        <title>Genomic Encyclopedia of Type Strains, Phase III (KMG-III): the genomes of soil and plant-associated and newly described type strains.</title>
        <authorList>
            <person name="Whitman W."/>
        </authorList>
    </citation>
    <scope>NUCLEOTIDE SEQUENCE [LARGE SCALE GENOMIC DNA]</scope>
    <source>
        <strain evidence="3 4">VKM Ac-2573</strain>
    </source>
</reference>
<feature type="region of interest" description="Disordered" evidence="1">
    <location>
        <begin position="202"/>
        <end position="230"/>
    </location>
</feature>
<evidence type="ECO:0000256" key="1">
    <source>
        <dbReference type="SAM" id="MobiDB-lite"/>
    </source>
</evidence>
<feature type="region of interest" description="Disordered" evidence="1">
    <location>
        <begin position="89"/>
        <end position="185"/>
    </location>
</feature>
<dbReference type="EMBL" id="SODP01000001">
    <property type="protein sequence ID" value="TDW77566.1"/>
    <property type="molecule type" value="Genomic_DNA"/>
</dbReference>
<dbReference type="InterPro" id="IPR008613">
    <property type="entry name" value="Excalibur_Ca-bd_domain"/>
</dbReference>
<feature type="compositionally biased region" description="Low complexity" evidence="1">
    <location>
        <begin position="136"/>
        <end position="155"/>
    </location>
</feature>
<feature type="region of interest" description="Disordered" evidence="1">
    <location>
        <begin position="1"/>
        <end position="32"/>
    </location>
</feature>
<evidence type="ECO:0000313" key="4">
    <source>
        <dbReference type="Proteomes" id="UP000295146"/>
    </source>
</evidence>
<organism evidence="3 4">
    <name type="scientific">Kribbella pratensis</name>
    <dbReference type="NCBI Taxonomy" id="2512112"/>
    <lineage>
        <taxon>Bacteria</taxon>
        <taxon>Bacillati</taxon>
        <taxon>Actinomycetota</taxon>
        <taxon>Actinomycetes</taxon>
        <taxon>Propionibacteriales</taxon>
        <taxon>Kribbellaceae</taxon>
        <taxon>Kribbella</taxon>
    </lineage>
</organism>